<evidence type="ECO:0000256" key="2">
    <source>
        <dbReference type="ARBA" id="ARBA00022737"/>
    </source>
</evidence>
<accession>A0A813IBT1</accession>
<dbReference type="AlphaFoldDB" id="A0A813IBT1"/>
<name>A0A813IBT1_POLGL</name>
<protein>
    <recommendedName>
        <fullName evidence="3">BTB domain-containing protein</fullName>
    </recommendedName>
</protein>
<dbReference type="PROSITE" id="PS50097">
    <property type="entry name" value="BTB"/>
    <property type="match status" value="1"/>
</dbReference>
<sequence length="604" mass="64408">VPIDLDRTLANFNVEEVSSCAKTWSSVTVQGAPPSGRASHTATALDSFRFVVIGGGSCNSDKQWTHFSDAHVFDVRTKAWQQLAPEDSSSGFPARRGHAAALWRADQVLVFGGASGGSTDDGLLNDCWCLDAADPSWRQLRQRGTVPPRRRGSLGFMAAGHFLLAGGYARVGQATALDPFVYVLDPGLETWSRAMTAEGNPVLIPVFSLAAGAALGPDIFIFGGYPSVGFLWLKVRGGSAGAKVRDGSAGASDAAENAIAAGRRALTVEASQCSFQGEEPSSRYCHGMASIANRWLLIFGGTSCPEADAADGPLESRTLNDSFLLDLRSCGGSSPVVHGRQAVAEGPSCVVPEERNGFAMVSAGTKFVVFGGGVFGEKYYNDTWVLDLQLTPNVAIPVATPGADLGSDLAWLHESPEGLALADLTVMVGENLHRRSFQVHKAVLCARCDYFRALLAGSFREGSGASKEVALPDGDAAAFEQVLAYIYTGRLGLPRLHVVEDCEDICHAGGHDEPASLALSVLLCADRFGLGHLGLLCQQQLAHSLRSSNVCEFLEVADELCCSQLRLVCVHFLKRHYNRCRQQKSFAALPAHLREEVLWAVQGL</sequence>
<dbReference type="Gene3D" id="2.120.10.80">
    <property type="entry name" value="Kelch-type beta propeller"/>
    <property type="match status" value="2"/>
</dbReference>
<gene>
    <name evidence="4" type="ORF">PGLA2088_LOCUS5913</name>
</gene>
<evidence type="ECO:0000256" key="1">
    <source>
        <dbReference type="ARBA" id="ARBA00022441"/>
    </source>
</evidence>
<keyword evidence="2" id="KW-0677">Repeat</keyword>
<dbReference type="EMBL" id="CAJNNW010005773">
    <property type="protein sequence ID" value="CAE8647699.1"/>
    <property type="molecule type" value="Genomic_DNA"/>
</dbReference>
<dbReference type="InterPro" id="IPR000210">
    <property type="entry name" value="BTB/POZ_dom"/>
</dbReference>
<dbReference type="InterPro" id="IPR015915">
    <property type="entry name" value="Kelch-typ_b-propeller"/>
</dbReference>
<proteinExistence type="predicted"/>
<dbReference type="Pfam" id="PF24681">
    <property type="entry name" value="Kelch_KLHDC2_KLHL20_DRC7"/>
    <property type="match status" value="1"/>
</dbReference>
<organism evidence="4 5">
    <name type="scientific">Polarella glacialis</name>
    <name type="common">Dinoflagellate</name>
    <dbReference type="NCBI Taxonomy" id="89957"/>
    <lineage>
        <taxon>Eukaryota</taxon>
        <taxon>Sar</taxon>
        <taxon>Alveolata</taxon>
        <taxon>Dinophyceae</taxon>
        <taxon>Suessiales</taxon>
        <taxon>Suessiaceae</taxon>
        <taxon>Polarella</taxon>
    </lineage>
</organism>
<dbReference type="Pfam" id="PF00651">
    <property type="entry name" value="BTB"/>
    <property type="match status" value="1"/>
</dbReference>
<evidence type="ECO:0000313" key="4">
    <source>
        <dbReference type="EMBL" id="CAE8647699.1"/>
    </source>
</evidence>
<dbReference type="SUPFAM" id="SSF50965">
    <property type="entry name" value="Galactose oxidase, central domain"/>
    <property type="match status" value="1"/>
</dbReference>
<feature type="domain" description="BTB" evidence="3">
    <location>
        <begin position="422"/>
        <end position="495"/>
    </location>
</feature>
<dbReference type="InterPro" id="IPR011043">
    <property type="entry name" value="Gal_Oxase/kelch_b-propeller"/>
</dbReference>
<dbReference type="Proteomes" id="UP000626109">
    <property type="component" value="Unassembled WGS sequence"/>
</dbReference>
<dbReference type="PANTHER" id="PTHR46093:SF3">
    <property type="entry name" value="ACYL-COA-BINDING DOMAIN-CONTAINING PROTEIN 4"/>
    <property type="match status" value="1"/>
</dbReference>
<dbReference type="CDD" id="cd18186">
    <property type="entry name" value="BTB_POZ_ZBTB_KLHL-like"/>
    <property type="match status" value="1"/>
</dbReference>
<keyword evidence="1" id="KW-0880">Kelch repeat</keyword>
<dbReference type="SUPFAM" id="SSF54695">
    <property type="entry name" value="POZ domain"/>
    <property type="match status" value="1"/>
</dbReference>
<reference evidence="4" key="1">
    <citation type="submission" date="2021-02" db="EMBL/GenBank/DDBJ databases">
        <authorList>
            <person name="Dougan E. K."/>
            <person name="Rhodes N."/>
            <person name="Thang M."/>
            <person name="Chan C."/>
        </authorList>
    </citation>
    <scope>NUCLEOTIDE SEQUENCE</scope>
</reference>
<evidence type="ECO:0000259" key="3">
    <source>
        <dbReference type="PROSITE" id="PS50097"/>
    </source>
</evidence>
<dbReference type="SMART" id="SM00225">
    <property type="entry name" value="BTB"/>
    <property type="match status" value="1"/>
</dbReference>
<feature type="non-terminal residue" evidence="4">
    <location>
        <position position="1"/>
    </location>
</feature>
<dbReference type="Gene3D" id="3.30.710.10">
    <property type="entry name" value="Potassium Channel Kv1.1, Chain A"/>
    <property type="match status" value="1"/>
</dbReference>
<evidence type="ECO:0000313" key="5">
    <source>
        <dbReference type="Proteomes" id="UP000626109"/>
    </source>
</evidence>
<dbReference type="InterPro" id="IPR011333">
    <property type="entry name" value="SKP1/BTB/POZ_sf"/>
</dbReference>
<comment type="caution">
    <text evidence="4">The sequence shown here is derived from an EMBL/GenBank/DDBJ whole genome shotgun (WGS) entry which is preliminary data.</text>
</comment>
<dbReference type="PANTHER" id="PTHR46093">
    <property type="entry name" value="ACYL-COA-BINDING DOMAIN-CONTAINING PROTEIN 5"/>
    <property type="match status" value="1"/>
</dbReference>